<feature type="compositionally biased region" description="Basic and acidic residues" evidence="6">
    <location>
        <begin position="68"/>
        <end position="77"/>
    </location>
</feature>
<proteinExistence type="inferred from homology"/>
<dbReference type="InterPro" id="IPR019098">
    <property type="entry name" value="Histone_chaperone_domain_CHZ"/>
</dbReference>
<reference evidence="8 9" key="1">
    <citation type="submission" date="2017-11" db="EMBL/GenBank/DDBJ databases">
        <title>De novo assembly and phasing of dikaryotic genomes from two isolates of Puccinia coronata f. sp. avenae, the causal agent of oat crown rust.</title>
        <authorList>
            <person name="Miller M.E."/>
            <person name="Zhang Y."/>
            <person name="Omidvar V."/>
            <person name="Sperschneider J."/>
            <person name="Schwessinger B."/>
            <person name="Raley C."/>
            <person name="Palmer J.M."/>
            <person name="Garnica D."/>
            <person name="Upadhyaya N."/>
            <person name="Rathjen J."/>
            <person name="Taylor J.M."/>
            <person name="Park R.F."/>
            <person name="Dodds P.N."/>
            <person name="Hirsch C.D."/>
            <person name="Kianian S.F."/>
            <person name="Figueroa M."/>
        </authorList>
    </citation>
    <scope>NUCLEOTIDE SEQUENCE [LARGE SCALE GENOMIC DNA]</scope>
    <source>
        <strain evidence="8">12SD80</strain>
    </source>
</reference>
<dbReference type="EMBL" id="PGCI01000031">
    <property type="protein sequence ID" value="PLW47477.1"/>
    <property type="molecule type" value="Genomic_DNA"/>
</dbReference>
<dbReference type="SMART" id="SM01082">
    <property type="entry name" value="CHZ"/>
    <property type="match status" value="1"/>
</dbReference>
<dbReference type="Proteomes" id="UP000235392">
    <property type="component" value="Unassembled WGS sequence"/>
</dbReference>
<comment type="function">
    <text evidence="1">Forms a chaperone-bound H2A.Z-H2B complex that acts as a source for SWR1 complex-dependent H2A to H2A.Z histone replacement in chromatin.</text>
</comment>
<comment type="similarity">
    <text evidence="3">Belongs to the CHZ1 family.</text>
</comment>
<accession>A0A2N5VBU4</accession>
<organism evidence="8 9">
    <name type="scientific">Puccinia coronata f. sp. avenae</name>
    <dbReference type="NCBI Taxonomy" id="200324"/>
    <lineage>
        <taxon>Eukaryota</taxon>
        <taxon>Fungi</taxon>
        <taxon>Dikarya</taxon>
        <taxon>Basidiomycota</taxon>
        <taxon>Pucciniomycotina</taxon>
        <taxon>Pucciniomycetes</taxon>
        <taxon>Pucciniales</taxon>
        <taxon>Pucciniaceae</taxon>
        <taxon>Puccinia</taxon>
    </lineage>
</organism>
<evidence type="ECO:0000313" key="9">
    <source>
        <dbReference type="Proteomes" id="UP000235392"/>
    </source>
</evidence>
<protein>
    <recommendedName>
        <fullName evidence="7">Histone chaperone domain-containing protein</fullName>
    </recommendedName>
</protein>
<feature type="compositionally biased region" description="Acidic residues" evidence="6">
    <location>
        <begin position="78"/>
        <end position="116"/>
    </location>
</feature>
<feature type="compositionally biased region" description="Acidic residues" evidence="6">
    <location>
        <begin position="40"/>
        <end position="53"/>
    </location>
</feature>
<dbReference type="GO" id="GO:0005634">
    <property type="term" value="C:nucleus"/>
    <property type="evidence" value="ECO:0007669"/>
    <property type="project" value="UniProtKB-SubCell"/>
</dbReference>
<dbReference type="AlphaFoldDB" id="A0A2N5VBU4"/>
<comment type="caution">
    <text evidence="8">The sequence shown here is derived from an EMBL/GenBank/DDBJ whole genome shotgun (WGS) entry which is preliminary data.</text>
</comment>
<evidence type="ECO:0000256" key="1">
    <source>
        <dbReference type="ARBA" id="ARBA00002212"/>
    </source>
</evidence>
<feature type="domain" description="Histone chaperone" evidence="7">
    <location>
        <begin position="45"/>
        <end position="81"/>
    </location>
</feature>
<evidence type="ECO:0000256" key="5">
    <source>
        <dbReference type="ARBA" id="ARBA00023242"/>
    </source>
</evidence>
<keyword evidence="4" id="KW-0143">Chaperone</keyword>
<evidence type="ECO:0000313" key="8">
    <source>
        <dbReference type="EMBL" id="PLW47477.1"/>
    </source>
</evidence>
<feature type="region of interest" description="Disordered" evidence="6">
    <location>
        <begin position="1"/>
        <end position="116"/>
    </location>
</feature>
<name>A0A2N5VBU4_9BASI</name>
<evidence type="ECO:0000259" key="7">
    <source>
        <dbReference type="SMART" id="SM01082"/>
    </source>
</evidence>
<evidence type="ECO:0000256" key="4">
    <source>
        <dbReference type="ARBA" id="ARBA00023186"/>
    </source>
</evidence>
<keyword evidence="5" id="KW-0539">Nucleus</keyword>
<dbReference type="Pfam" id="PF09649">
    <property type="entry name" value="CHZ"/>
    <property type="match status" value="1"/>
</dbReference>
<evidence type="ECO:0000256" key="2">
    <source>
        <dbReference type="ARBA" id="ARBA00004123"/>
    </source>
</evidence>
<evidence type="ECO:0000256" key="6">
    <source>
        <dbReference type="SAM" id="MobiDB-lite"/>
    </source>
</evidence>
<gene>
    <name evidence="8" type="ORF">PCASD_04451</name>
</gene>
<comment type="subcellular location">
    <subcellularLocation>
        <location evidence="2">Nucleus</location>
    </subcellularLocation>
</comment>
<evidence type="ECO:0000256" key="3">
    <source>
        <dbReference type="ARBA" id="ARBA00008057"/>
    </source>
</evidence>
<sequence>MSDAQANNPLKRAGDAPTAPTPESKKSKPAVDPTAGGSMDVEDDNEDDDDLAEIDPSNIISGSRTRGKKIDFSKAEPVEGDEDDEEDEDVNPGDETMEMDDEEESGEEEEDEETEA</sequence>